<proteinExistence type="predicted"/>
<dbReference type="InterPro" id="IPR003673">
    <property type="entry name" value="CoA-Trfase_fam_III"/>
</dbReference>
<comment type="caution">
    <text evidence="1">The sequence shown here is derived from an EMBL/GenBank/DDBJ whole genome shotgun (WGS) entry which is preliminary data.</text>
</comment>
<dbReference type="PANTHER" id="PTHR48228">
    <property type="entry name" value="SUCCINYL-COA--D-CITRAMALATE COA-TRANSFERASE"/>
    <property type="match status" value="1"/>
</dbReference>
<keyword evidence="2" id="KW-1185">Reference proteome</keyword>
<dbReference type="SUPFAM" id="SSF89796">
    <property type="entry name" value="CoA-transferase family III (CaiB/BaiF)"/>
    <property type="match status" value="1"/>
</dbReference>
<organism evidence="1 2">
    <name type="scientific">Bacillus manliponensis</name>
    <dbReference type="NCBI Taxonomy" id="574376"/>
    <lineage>
        <taxon>Bacteria</taxon>
        <taxon>Bacillati</taxon>
        <taxon>Bacillota</taxon>
        <taxon>Bacilli</taxon>
        <taxon>Bacillales</taxon>
        <taxon>Bacillaceae</taxon>
        <taxon>Bacillus</taxon>
        <taxon>Bacillus cereus group</taxon>
    </lineage>
</organism>
<sequence>MIGILKGLKVLDFSTLLPGPFATMMLADMGADVVKIESPIRTDLLKYVPPVDGDVSAAFAHLHRSKRSLSLDLKKEEAKEVVYKLVQEYDIVVEQFRPGVMDRLGIGYEQLKKVNPKLIFCSITGYGQTGPLKDKAGHDNNYLAVAGVSSYSARRNEAPVPAGIQVADLAGGSMPAVIGILAAVYHREKTGIGQSIDISMTDVVFSLNAIYGAGYLVGGIEPKAESMLLNGGTFYDYYETKDCRYLSIGSLEPKFQKKLCGLIGDLQLMKLSMSSCREEQRMFKEKLTTIIKQKTFDEWLALLGDDFDGCVEPVLTFPEAVHHPHTKARDLIVTVPKVNGGSQQQIAFPIKFSEEEVIYKFAGVQTGEHTEEVLRESGFSEARVQVLKEKNIVGGNKSEYKR</sequence>
<dbReference type="InterPro" id="IPR050509">
    <property type="entry name" value="CoA-transferase_III"/>
</dbReference>
<dbReference type="PANTHER" id="PTHR48228:SF5">
    <property type="entry name" value="ALPHA-METHYLACYL-COA RACEMASE"/>
    <property type="match status" value="1"/>
</dbReference>
<dbReference type="GO" id="GO:0003824">
    <property type="term" value="F:catalytic activity"/>
    <property type="evidence" value="ECO:0007669"/>
    <property type="project" value="InterPro"/>
</dbReference>
<gene>
    <name evidence="1" type="ORF">BAMA_19165</name>
</gene>
<evidence type="ECO:0000313" key="1">
    <source>
        <dbReference type="EMBL" id="KEK19896.1"/>
    </source>
</evidence>
<dbReference type="EMBL" id="JOTN01000005">
    <property type="protein sequence ID" value="KEK19896.1"/>
    <property type="molecule type" value="Genomic_DNA"/>
</dbReference>
<dbReference type="STRING" id="574376.BAMA_19165"/>
<dbReference type="Proteomes" id="UP000027822">
    <property type="component" value="Unassembled WGS sequence"/>
</dbReference>
<dbReference type="eggNOG" id="COG1804">
    <property type="taxonomic scope" value="Bacteria"/>
</dbReference>
<protein>
    <submittedName>
        <fullName evidence="1">Carnitine dehydratase</fullName>
    </submittedName>
</protein>
<dbReference type="InterPro" id="IPR044855">
    <property type="entry name" value="CoA-Trfase_III_dom3_sf"/>
</dbReference>
<accession>A0A073K059</accession>
<dbReference type="Gene3D" id="3.30.1540.10">
    <property type="entry name" value="formyl-coa transferase, domain 3"/>
    <property type="match status" value="1"/>
</dbReference>
<evidence type="ECO:0000313" key="2">
    <source>
        <dbReference type="Proteomes" id="UP000027822"/>
    </source>
</evidence>
<dbReference type="RefSeq" id="WP_338022282.1">
    <property type="nucleotide sequence ID" value="NZ_CBCSJC010000010.1"/>
</dbReference>
<dbReference type="AlphaFoldDB" id="A0A073K059"/>
<dbReference type="InterPro" id="IPR023606">
    <property type="entry name" value="CoA-Trfase_III_dom_1_sf"/>
</dbReference>
<dbReference type="Pfam" id="PF02515">
    <property type="entry name" value="CoA_transf_3"/>
    <property type="match status" value="1"/>
</dbReference>
<reference evidence="1 2" key="1">
    <citation type="submission" date="2014-06" db="EMBL/GenBank/DDBJ databases">
        <title>Draft genome sequence of Bacillus manliponensis JCM 15802 (MCCC 1A00708).</title>
        <authorList>
            <person name="Lai Q."/>
            <person name="Liu Y."/>
            <person name="Shao Z."/>
        </authorList>
    </citation>
    <scope>NUCLEOTIDE SEQUENCE [LARGE SCALE GENOMIC DNA]</scope>
    <source>
        <strain evidence="1 2">JCM 15802</strain>
    </source>
</reference>
<dbReference type="Gene3D" id="3.40.50.10540">
    <property type="entry name" value="Crotonobetainyl-coa:carnitine coa-transferase, domain 1"/>
    <property type="match status" value="2"/>
</dbReference>
<name>A0A073K059_9BACI</name>